<evidence type="ECO:0000256" key="3">
    <source>
        <dbReference type="SAM" id="MobiDB-lite"/>
    </source>
</evidence>
<evidence type="ECO:0000256" key="1">
    <source>
        <dbReference type="ARBA" id="ARBA00022612"/>
    </source>
</evidence>
<feature type="region of interest" description="Disordered" evidence="3">
    <location>
        <begin position="226"/>
        <end position="249"/>
    </location>
</feature>
<dbReference type="InterPro" id="IPR010332">
    <property type="entry name" value="ATPase_terminase-su_N"/>
</dbReference>
<feature type="compositionally biased region" description="Basic and acidic residues" evidence="3">
    <location>
        <begin position="234"/>
        <end position="249"/>
    </location>
</feature>
<feature type="compositionally biased region" description="Basic residues" evidence="3">
    <location>
        <begin position="35"/>
        <end position="47"/>
    </location>
</feature>
<protein>
    <submittedName>
        <fullName evidence="5">Terminase</fullName>
    </submittedName>
</protein>
<dbReference type="Gene3D" id="1.10.10.1400">
    <property type="entry name" value="Terminase, small subunit, N-terminal DNA-binding domain, HTH motif"/>
    <property type="match status" value="1"/>
</dbReference>
<comment type="caution">
    <text evidence="5">The sequence shown here is derived from an EMBL/GenBank/DDBJ whole genome shotgun (WGS) entry which is preliminary data.</text>
</comment>
<keyword evidence="2" id="KW-0231">Viral genome packaging</keyword>
<organism evidence="5 6">
    <name type="scientific">Bombilactobacillus bombi</name>
    <dbReference type="NCBI Taxonomy" id="1303590"/>
    <lineage>
        <taxon>Bacteria</taxon>
        <taxon>Bacillati</taxon>
        <taxon>Bacillota</taxon>
        <taxon>Bacilli</taxon>
        <taxon>Lactobacillales</taxon>
        <taxon>Lactobacillaceae</taxon>
        <taxon>Bombilactobacillus</taxon>
    </lineage>
</organism>
<accession>A0A417ZGD9</accession>
<dbReference type="InterPro" id="IPR038713">
    <property type="entry name" value="Terminase_Gp1_N_sf"/>
</dbReference>
<dbReference type="EMBL" id="QOCR01000004">
    <property type="protein sequence ID" value="RHW50271.1"/>
    <property type="molecule type" value="Genomic_DNA"/>
</dbReference>
<evidence type="ECO:0000259" key="4">
    <source>
        <dbReference type="Pfam" id="PF06056"/>
    </source>
</evidence>
<dbReference type="Pfam" id="PF06056">
    <property type="entry name" value="Terminase_5"/>
    <property type="match status" value="1"/>
</dbReference>
<dbReference type="Proteomes" id="UP000284109">
    <property type="component" value="Unassembled WGS sequence"/>
</dbReference>
<proteinExistence type="predicted"/>
<dbReference type="Pfam" id="PF03592">
    <property type="entry name" value="Terminase_2"/>
    <property type="match status" value="1"/>
</dbReference>
<evidence type="ECO:0000256" key="2">
    <source>
        <dbReference type="ARBA" id="ARBA00023219"/>
    </source>
</evidence>
<dbReference type="PANTHER" id="PTHR41328">
    <property type="entry name" value="TERMINASE SMALL SUBUNIT-RELATED"/>
    <property type="match status" value="1"/>
</dbReference>
<feature type="region of interest" description="Disordered" evidence="3">
    <location>
        <begin position="28"/>
        <end position="48"/>
    </location>
</feature>
<evidence type="ECO:0000313" key="6">
    <source>
        <dbReference type="Proteomes" id="UP000284109"/>
    </source>
</evidence>
<dbReference type="InterPro" id="IPR052404">
    <property type="entry name" value="SPP1-like_terminase"/>
</dbReference>
<dbReference type="GO" id="GO:0051276">
    <property type="term" value="P:chromosome organization"/>
    <property type="evidence" value="ECO:0007669"/>
    <property type="project" value="InterPro"/>
</dbReference>
<dbReference type="InterPro" id="IPR005335">
    <property type="entry name" value="Terminase_ssu"/>
</dbReference>
<name>A0A417ZGD9_9LACO</name>
<evidence type="ECO:0000313" key="5">
    <source>
        <dbReference type="EMBL" id="RHW50271.1"/>
    </source>
</evidence>
<feature type="domain" description="Terminase ATPase subunit N-terminal" evidence="4">
    <location>
        <begin position="4"/>
        <end position="35"/>
    </location>
</feature>
<keyword evidence="1" id="KW-1188">Viral release from host cell</keyword>
<sequence>MKYKDIASKYKVSLNTVKSWKTRYKWQRASNQKGMHTKNKKGARKTKSSAVIEELSNSTLNERQKAFVLEYLRILNATQAYINVYDVSYNVAKTNGPRLLGNARIQKEISNIREARLKELAVEPLDLIADLAKEARSDIGDFVGFNSWEEILYDSNGMPVKDANGKKITYHRSNLYFKDQNKIDTSLIKKISQGKDGPVIELYDKTKARDKLLEWLQDIQTDGTESVHIQIDVPKSRKEKSANDRNQDE</sequence>
<dbReference type="AlphaFoldDB" id="A0A417ZGD9"/>
<gene>
    <name evidence="5" type="ORF">DS831_05985</name>
</gene>
<dbReference type="PANTHER" id="PTHR41328:SF2">
    <property type="entry name" value="TERMINASE SMALL SUBUNIT"/>
    <property type="match status" value="1"/>
</dbReference>
<keyword evidence="6" id="KW-1185">Reference proteome</keyword>
<dbReference type="OrthoDB" id="7358785at2"/>
<reference evidence="5 6" key="1">
    <citation type="submission" date="2018-07" db="EMBL/GenBank/DDBJ databases">
        <title>Genome sequences of six Lactobacillus spp. isolated from bumble bee guts.</title>
        <authorList>
            <person name="Motta E.V.S."/>
            <person name="Moran N.A."/>
        </authorList>
    </citation>
    <scope>NUCLEOTIDE SEQUENCE [LARGE SCALE GENOMIC DNA]</scope>
    <source>
        <strain evidence="5 6">BI-1.1</strain>
    </source>
</reference>